<proteinExistence type="predicted"/>
<evidence type="ECO:0000313" key="3">
    <source>
        <dbReference type="Proteomes" id="UP000821853"/>
    </source>
</evidence>
<name>A0A9J6FDD3_HAELO</name>
<dbReference type="OrthoDB" id="125347at2759"/>
<organism evidence="2 3">
    <name type="scientific">Haemaphysalis longicornis</name>
    <name type="common">Bush tick</name>
    <dbReference type="NCBI Taxonomy" id="44386"/>
    <lineage>
        <taxon>Eukaryota</taxon>
        <taxon>Metazoa</taxon>
        <taxon>Ecdysozoa</taxon>
        <taxon>Arthropoda</taxon>
        <taxon>Chelicerata</taxon>
        <taxon>Arachnida</taxon>
        <taxon>Acari</taxon>
        <taxon>Parasitiformes</taxon>
        <taxon>Ixodida</taxon>
        <taxon>Ixodoidea</taxon>
        <taxon>Ixodidae</taxon>
        <taxon>Haemaphysalinae</taxon>
        <taxon>Haemaphysalis</taxon>
    </lineage>
</organism>
<evidence type="ECO:0000259" key="1">
    <source>
        <dbReference type="Pfam" id="PF03184"/>
    </source>
</evidence>
<dbReference type="Proteomes" id="UP000821853">
    <property type="component" value="Chromosome 1"/>
</dbReference>
<accession>A0A9J6FDD3</accession>
<dbReference type="Pfam" id="PF03184">
    <property type="entry name" value="DDE_1"/>
    <property type="match status" value="1"/>
</dbReference>
<dbReference type="AlphaFoldDB" id="A0A9J6FDD3"/>
<dbReference type="GO" id="GO:0003676">
    <property type="term" value="F:nucleic acid binding"/>
    <property type="evidence" value="ECO:0007669"/>
    <property type="project" value="InterPro"/>
</dbReference>
<dbReference type="InterPro" id="IPR004875">
    <property type="entry name" value="DDE_SF_endonuclease_dom"/>
</dbReference>
<comment type="caution">
    <text evidence="2">The sequence shown here is derived from an EMBL/GenBank/DDBJ whole genome shotgun (WGS) entry which is preliminary data.</text>
</comment>
<feature type="domain" description="DDE-1" evidence="1">
    <location>
        <begin position="7"/>
        <end position="75"/>
    </location>
</feature>
<keyword evidence="3" id="KW-1185">Reference proteome</keyword>
<dbReference type="VEuPathDB" id="VectorBase:HLOH_064514"/>
<protein>
    <recommendedName>
        <fullName evidence="1">DDE-1 domain-containing protein</fullName>
    </recommendedName>
</protein>
<gene>
    <name evidence="2" type="ORF">HPB48_018246</name>
</gene>
<sequence length="134" mass="15221">MPLQWPLPPNATARLQPFDTGIIQNFKLNYRRPVIGSLLILICQEMNLKIYLWMAVQMIKGGWTDVTRETRQKCFKKAGFASPWVSPASVEDVVNHDAREDARQAWKEAVEAGLVSDADNLIDFFDADIAVWVT</sequence>
<evidence type="ECO:0000313" key="2">
    <source>
        <dbReference type="EMBL" id="KAH9360791.1"/>
    </source>
</evidence>
<reference evidence="2 3" key="1">
    <citation type="journal article" date="2020" name="Cell">
        <title>Large-Scale Comparative Analyses of Tick Genomes Elucidate Their Genetic Diversity and Vector Capacities.</title>
        <authorList>
            <consortium name="Tick Genome and Microbiome Consortium (TIGMIC)"/>
            <person name="Jia N."/>
            <person name="Wang J."/>
            <person name="Shi W."/>
            <person name="Du L."/>
            <person name="Sun Y."/>
            <person name="Zhan W."/>
            <person name="Jiang J.F."/>
            <person name="Wang Q."/>
            <person name="Zhang B."/>
            <person name="Ji P."/>
            <person name="Bell-Sakyi L."/>
            <person name="Cui X.M."/>
            <person name="Yuan T.T."/>
            <person name="Jiang B.G."/>
            <person name="Yang W.F."/>
            <person name="Lam T.T."/>
            <person name="Chang Q.C."/>
            <person name="Ding S.J."/>
            <person name="Wang X.J."/>
            <person name="Zhu J.G."/>
            <person name="Ruan X.D."/>
            <person name="Zhao L."/>
            <person name="Wei J.T."/>
            <person name="Ye R.Z."/>
            <person name="Que T.C."/>
            <person name="Du C.H."/>
            <person name="Zhou Y.H."/>
            <person name="Cheng J.X."/>
            <person name="Dai P.F."/>
            <person name="Guo W.B."/>
            <person name="Han X.H."/>
            <person name="Huang E.J."/>
            <person name="Li L.F."/>
            <person name="Wei W."/>
            <person name="Gao Y.C."/>
            <person name="Liu J.Z."/>
            <person name="Shao H.Z."/>
            <person name="Wang X."/>
            <person name="Wang C.C."/>
            <person name="Yang T.C."/>
            <person name="Huo Q.B."/>
            <person name="Li W."/>
            <person name="Chen H.Y."/>
            <person name="Chen S.E."/>
            <person name="Zhou L.G."/>
            <person name="Ni X.B."/>
            <person name="Tian J.H."/>
            <person name="Sheng Y."/>
            <person name="Liu T."/>
            <person name="Pan Y.S."/>
            <person name="Xia L.Y."/>
            <person name="Li J."/>
            <person name="Zhao F."/>
            <person name="Cao W.C."/>
        </authorList>
    </citation>
    <scope>NUCLEOTIDE SEQUENCE [LARGE SCALE GENOMIC DNA]</scope>
    <source>
        <strain evidence="2">HaeL-2018</strain>
    </source>
</reference>
<dbReference type="EMBL" id="JABSTR010000001">
    <property type="protein sequence ID" value="KAH9360791.1"/>
    <property type="molecule type" value="Genomic_DNA"/>
</dbReference>